<dbReference type="RefSeq" id="WP_345131266.1">
    <property type="nucleotide sequence ID" value="NZ_BAABAT010000017.1"/>
</dbReference>
<accession>A0ABP8DER4</accession>
<proteinExistence type="predicted"/>
<evidence type="ECO:0000313" key="2">
    <source>
        <dbReference type="EMBL" id="GAA4254208.1"/>
    </source>
</evidence>
<protein>
    <recommendedName>
        <fullName evidence="4">DUF5709 domain-containing protein</fullName>
    </recommendedName>
</protein>
<organism evidence="2 3">
    <name type="scientific">Dactylosporangium darangshiense</name>
    <dbReference type="NCBI Taxonomy" id="579108"/>
    <lineage>
        <taxon>Bacteria</taxon>
        <taxon>Bacillati</taxon>
        <taxon>Actinomycetota</taxon>
        <taxon>Actinomycetes</taxon>
        <taxon>Micromonosporales</taxon>
        <taxon>Micromonosporaceae</taxon>
        <taxon>Dactylosporangium</taxon>
    </lineage>
</organism>
<reference evidence="3" key="1">
    <citation type="journal article" date="2019" name="Int. J. Syst. Evol. Microbiol.">
        <title>The Global Catalogue of Microorganisms (GCM) 10K type strain sequencing project: providing services to taxonomists for standard genome sequencing and annotation.</title>
        <authorList>
            <consortium name="The Broad Institute Genomics Platform"/>
            <consortium name="The Broad Institute Genome Sequencing Center for Infectious Disease"/>
            <person name="Wu L."/>
            <person name="Ma J."/>
        </authorList>
    </citation>
    <scope>NUCLEOTIDE SEQUENCE [LARGE SCALE GENOMIC DNA]</scope>
    <source>
        <strain evidence="3">JCM 17441</strain>
    </source>
</reference>
<comment type="caution">
    <text evidence="2">The sequence shown here is derived from an EMBL/GenBank/DDBJ whole genome shotgun (WGS) entry which is preliminary data.</text>
</comment>
<gene>
    <name evidence="2" type="ORF">GCM10022255_058050</name>
</gene>
<feature type="region of interest" description="Disordered" evidence="1">
    <location>
        <begin position="1"/>
        <end position="86"/>
    </location>
</feature>
<feature type="compositionally biased region" description="Basic and acidic residues" evidence="1">
    <location>
        <begin position="49"/>
        <end position="68"/>
    </location>
</feature>
<dbReference type="EMBL" id="BAABAT010000017">
    <property type="protein sequence ID" value="GAA4254208.1"/>
    <property type="molecule type" value="Genomic_DNA"/>
</dbReference>
<dbReference type="Proteomes" id="UP001500620">
    <property type="component" value="Unassembled WGS sequence"/>
</dbReference>
<sequence>MSEYETGDAGDSGVDYGHYEAGQESGELDQLHQAHGSEADAQSQFGVYEQDHHAAESTDFSQGHHVEFDQAPAVHYESDDYTNYSHDATEDDHVFAAEGSESSHQAEFGELDALEQRFDAAFAQGTELHTDGGAAELGPATN</sequence>
<name>A0ABP8DER4_9ACTN</name>
<evidence type="ECO:0000256" key="1">
    <source>
        <dbReference type="SAM" id="MobiDB-lite"/>
    </source>
</evidence>
<feature type="compositionally biased region" description="Basic and acidic residues" evidence="1">
    <location>
        <begin position="29"/>
        <end position="38"/>
    </location>
</feature>
<evidence type="ECO:0008006" key="4">
    <source>
        <dbReference type="Google" id="ProtNLM"/>
    </source>
</evidence>
<keyword evidence="3" id="KW-1185">Reference proteome</keyword>
<evidence type="ECO:0000313" key="3">
    <source>
        <dbReference type="Proteomes" id="UP001500620"/>
    </source>
</evidence>